<dbReference type="PROSITE" id="PS50119">
    <property type="entry name" value="ZF_BBOX"/>
    <property type="match status" value="1"/>
</dbReference>
<reference evidence="6" key="1">
    <citation type="journal article" date="2023" name="Plant J.">
        <title>Genome sequences and population genomics provide insights into the demographic history, inbreeding, and mutation load of two 'living fossil' tree species of Dipteronia.</title>
        <authorList>
            <person name="Feng Y."/>
            <person name="Comes H.P."/>
            <person name="Chen J."/>
            <person name="Zhu S."/>
            <person name="Lu R."/>
            <person name="Zhang X."/>
            <person name="Li P."/>
            <person name="Qiu J."/>
            <person name="Olsen K.M."/>
            <person name="Qiu Y."/>
        </authorList>
    </citation>
    <scope>NUCLEOTIDE SEQUENCE</scope>
    <source>
        <strain evidence="6">KIB01</strain>
    </source>
</reference>
<evidence type="ECO:0000313" key="6">
    <source>
        <dbReference type="EMBL" id="KAK2651842.1"/>
    </source>
</evidence>
<dbReference type="EMBL" id="JANJYI010000004">
    <property type="protein sequence ID" value="KAK2651842.1"/>
    <property type="molecule type" value="Genomic_DNA"/>
</dbReference>
<dbReference type="AlphaFoldDB" id="A0AAD9X349"/>
<dbReference type="PANTHER" id="PTHR31717">
    <property type="entry name" value="ZINC FINGER PROTEIN CONSTANS-LIKE 10"/>
    <property type="match status" value="1"/>
</dbReference>
<keyword evidence="2 4" id="KW-0863">Zinc-finger</keyword>
<evidence type="ECO:0000313" key="7">
    <source>
        <dbReference type="Proteomes" id="UP001280121"/>
    </source>
</evidence>
<feature type="domain" description="B box-type" evidence="5">
    <location>
        <begin position="6"/>
        <end position="52"/>
    </location>
</feature>
<dbReference type="SMART" id="SM00336">
    <property type="entry name" value="BBOX"/>
    <property type="match status" value="1"/>
</dbReference>
<dbReference type="Pfam" id="PF00643">
    <property type="entry name" value="zf-B_box"/>
    <property type="match status" value="1"/>
</dbReference>
<evidence type="ECO:0000259" key="5">
    <source>
        <dbReference type="PROSITE" id="PS50119"/>
    </source>
</evidence>
<keyword evidence="3" id="KW-0862">Zinc</keyword>
<accession>A0AAD9X349</accession>
<evidence type="ECO:0000256" key="1">
    <source>
        <dbReference type="ARBA" id="ARBA00022723"/>
    </source>
</evidence>
<protein>
    <recommendedName>
        <fullName evidence="5">B box-type domain-containing protein</fullName>
    </recommendedName>
</protein>
<evidence type="ECO:0000256" key="4">
    <source>
        <dbReference type="PROSITE-ProRule" id="PRU00024"/>
    </source>
</evidence>
<dbReference type="GO" id="GO:0008270">
    <property type="term" value="F:zinc ion binding"/>
    <property type="evidence" value="ECO:0007669"/>
    <property type="project" value="UniProtKB-KW"/>
</dbReference>
<dbReference type="CDD" id="cd19821">
    <property type="entry name" value="Bbox1_BBX-like"/>
    <property type="match status" value="1"/>
</dbReference>
<dbReference type="InterPro" id="IPR049808">
    <property type="entry name" value="CONSTANS-like_Bbox1"/>
</dbReference>
<dbReference type="PANTHER" id="PTHR31717:SF142">
    <property type="entry name" value="B-BOX DOMAIN PROTEIN 30-RELATED"/>
    <property type="match status" value="1"/>
</dbReference>
<sequence length="275" mass="29527">MAKAGGGATTCELCGRQASIYCDSDSAFLCRSCDAAVHQANFLVARHLRYCLCSKCNSLAGSFVSDAAAGIESPKQPLCKSCAEETPEISSSSSSSGCVSSTESYAGTGFVDKIKPTGSKRKREEHKPIGSLSSSVSDVSCEILNVPASLSVKKRKTASDSRAEGIFVIWCRRLGINGNSVVSAAFRALELCLERLTTTVLLPFRLCLAASFWLGLRMCGYDTSSLATCQNLKRFETISGVPAKLIVAVQRRLARVIRLRKVKVDLEEGWAECDV</sequence>
<dbReference type="Proteomes" id="UP001280121">
    <property type="component" value="Unassembled WGS sequence"/>
</dbReference>
<proteinExistence type="predicted"/>
<organism evidence="6 7">
    <name type="scientific">Dipteronia dyeriana</name>
    <dbReference type="NCBI Taxonomy" id="168575"/>
    <lineage>
        <taxon>Eukaryota</taxon>
        <taxon>Viridiplantae</taxon>
        <taxon>Streptophyta</taxon>
        <taxon>Embryophyta</taxon>
        <taxon>Tracheophyta</taxon>
        <taxon>Spermatophyta</taxon>
        <taxon>Magnoliopsida</taxon>
        <taxon>eudicotyledons</taxon>
        <taxon>Gunneridae</taxon>
        <taxon>Pentapetalae</taxon>
        <taxon>rosids</taxon>
        <taxon>malvids</taxon>
        <taxon>Sapindales</taxon>
        <taxon>Sapindaceae</taxon>
        <taxon>Hippocastanoideae</taxon>
        <taxon>Acereae</taxon>
        <taxon>Dipteronia</taxon>
    </lineage>
</organism>
<evidence type="ECO:0000256" key="3">
    <source>
        <dbReference type="ARBA" id="ARBA00022833"/>
    </source>
</evidence>
<name>A0AAD9X349_9ROSI</name>
<comment type="caution">
    <text evidence="6">The sequence shown here is derived from an EMBL/GenBank/DDBJ whole genome shotgun (WGS) entry which is preliminary data.</text>
</comment>
<keyword evidence="7" id="KW-1185">Reference proteome</keyword>
<dbReference type="InterPro" id="IPR000315">
    <property type="entry name" value="Znf_B-box"/>
</dbReference>
<gene>
    <name evidence="6" type="ORF">Ddye_011698</name>
</gene>
<keyword evidence="1" id="KW-0479">Metal-binding</keyword>
<evidence type="ECO:0000256" key="2">
    <source>
        <dbReference type="ARBA" id="ARBA00022771"/>
    </source>
</evidence>